<keyword evidence="3" id="KW-0813">Transport</keyword>
<evidence type="ECO:0000256" key="3">
    <source>
        <dbReference type="ARBA" id="ARBA00022448"/>
    </source>
</evidence>
<dbReference type="GO" id="GO:0005789">
    <property type="term" value="C:endoplasmic reticulum membrane"/>
    <property type="evidence" value="ECO:0007669"/>
    <property type="project" value="UniProtKB-SubCell"/>
</dbReference>
<accession>A0A0G4I008</accession>
<evidence type="ECO:0000313" key="10">
    <source>
        <dbReference type="EMBL" id="CEM50178.1"/>
    </source>
</evidence>
<evidence type="ECO:0000256" key="6">
    <source>
        <dbReference type="ARBA" id="ARBA00022989"/>
    </source>
</evidence>
<feature type="transmembrane region" description="Helical" evidence="9">
    <location>
        <begin position="46"/>
        <end position="70"/>
    </location>
</feature>
<name>A0A0G4I008_9ALVE</name>
<evidence type="ECO:0000256" key="7">
    <source>
        <dbReference type="ARBA" id="ARBA00023136"/>
    </source>
</evidence>
<dbReference type="GO" id="GO:0005459">
    <property type="term" value="F:UDP-galactose transmembrane transporter activity"/>
    <property type="evidence" value="ECO:0007669"/>
    <property type="project" value="TreeGrafter"/>
</dbReference>
<reference evidence="10" key="1">
    <citation type="submission" date="2014-11" db="EMBL/GenBank/DDBJ databases">
        <authorList>
            <person name="Otto D Thomas"/>
            <person name="Naeem Raeece"/>
        </authorList>
    </citation>
    <scope>NUCLEOTIDE SEQUENCE</scope>
</reference>
<dbReference type="SUPFAM" id="SSF103481">
    <property type="entry name" value="Multidrug resistance efflux transporter EmrE"/>
    <property type="match status" value="1"/>
</dbReference>
<dbReference type="PANTHER" id="PTHR10778">
    <property type="entry name" value="SOLUTE CARRIER FAMILY 35 MEMBER B"/>
    <property type="match status" value="1"/>
</dbReference>
<evidence type="ECO:0000256" key="1">
    <source>
        <dbReference type="ARBA" id="ARBA00004477"/>
    </source>
</evidence>
<feature type="transmembrane region" description="Helical" evidence="9">
    <location>
        <begin position="138"/>
        <end position="156"/>
    </location>
</feature>
<evidence type="ECO:0000256" key="5">
    <source>
        <dbReference type="ARBA" id="ARBA00022824"/>
    </source>
</evidence>
<organism evidence="10">
    <name type="scientific">Chromera velia CCMP2878</name>
    <dbReference type="NCBI Taxonomy" id="1169474"/>
    <lineage>
        <taxon>Eukaryota</taxon>
        <taxon>Sar</taxon>
        <taxon>Alveolata</taxon>
        <taxon>Colpodellida</taxon>
        <taxon>Chromeraceae</taxon>
        <taxon>Chromera</taxon>
    </lineage>
</organism>
<dbReference type="InterPro" id="IPR037185">
    <property type="entry name" value="EmrE-like"/>
</dbReference>
<feature type="transmembrane region" description="Helical" evidence="9">
    <location>
        <begin position="193"/>
        <end position="210"/>
    </location>
</feature>
<keyword evidence="7 9" id="KW-0472">Membrane</keyword>
<comment type="subcellular location">
    <subcellularLocation>
        <location evidence="1">Endoplasmic reticulum membrane</location>
        <topology evidence="1">Multi-pass membrane protein</topology>
    </subcellularLocation>
</comment>
<comment type="similarity">
    <text evidence="2">Belongs to the nucleotide-sugar transporter family. SLC35B subfamily.</text>
</comment>
<feature type="transmembrane region" description="Helical" evidence="9">
    <location>
        <begin position="316"/>
        <end position="335"/>
    </location>
</feature>
<feature type="transmembrane region" description="Helical" evidence="9">
    <location>
        <begin position="6"/>
        <end position="26"/>
    </location>
</feature>
<dbReference type="VEuPathDB" id="CryptoDB:Cvel_1600"/>
<protein>
    <recommendedName>
        <fullName evidence="11">Sugar phosphate transporter domain-containing protein</fullName>
    </recommendedName>
</protein>
<dbReference type="Pfam" id="PF08449">
    <property type="entry name" value="UAA"/>
    <property type="match status" value="1"/>
</dbReference>
<evidence type="ECO:0008006" key="11">
    <source>
        <dbReference type="Google" id="ProtNLM"/>
    </source>
</evidence>
<feature type="region of interest" description="Disordered" evidence="8">
    <location>
        <begin position="346"/>
        <end position="384"/>
    </location>
</feature>
<feature type="transmembrane region" description="Helical" evidence="9">
    <location>
        <begin position="265"/>
        <end position="296"/>
    </location>
</feature>
<evidence type="ECO:0000256" key="4">
    <source>
        <dbReference type="ARBA" id="ARBA00022692"/>
    </source>
</evidence>
<feature type="transmembrane region" description="Helical" evidence="9">
    <location>
        <begin position="230"/>
        <end position="253"/>
    </location>
</feature>
<evidence type="ECO:0000256" key="2">
    <source>
        <dbReference type="ARBA" id="ARBA00010694"/>
    </source>
</evidence>
<feature type="transmembrane region" description="Helical" evidence="9">
    <location>
        <begin position="107"/>
        <end position="129"/>
    </location>
</feature>
<evidence type="ECO:0000256" key="9">
    <source>
        <dbReference type="SAM" id="Phobius"/>
    </source>
</evidence>
<gene>
    <name evidence="10" type="ORF">Cvel_1600</name>
</gene>
<dbReference type="InterPro" id="IPR013657">
    <property type="entry name" value="SCL35B1-4/HUT1"/>
</dbReference>
<proteinExistence type="inferred from homology"/>
<feature type="transmembrane region" description="Helical" evidence="9">
    <location>
        <begin position="162"/>
        <end position="181"/>
    </location>
</feature>
<dbReference type="AlphaFoldDB" id="A0A0G4I008"/>
<evidence type="ECO:0000256" key="8">
    <source>
        <dbReference type="SAM" id="MobiDB-lite"/>
    </source>
</evidence>
<sequence>MSTNFFSSPFFIGAMCVVGIYVCYMAHGVAQEAIFKTGDKEAGDTFMYPIFLVFMVSVGSAISAFVVNAFNANFDTKKVFMVLYQAPKASKDTKEMDISRPVLNKEIVMDFFLIALSYIGAMLAGNYALTQVNYPTQVLVKSAKMVPIVIGGLILFRKTYPWYDYVAVAVVTTSLIVFNVAKSQTKAEAASTALGVFLCFLSLFCDGLTGPRQDKVNSRFVVKAFEHMMFTNLAAIIPSALAMLIFEGTAPWTYCERYPEVIQHIAVYCVCNTLGQLFIFQALTAFGALYLALITTTRKFFTVMFSVFWFGHNLNLFQWTSVVAIFSALLMQSYYSQMDKAKKKGAAGAPAKPAAPAQRKSETESLKKTDVEGGYGAVPTKTAA</sequence>
<keyword evidence="6 9" id="KW-1133">Transmembrane helix</keyword>
<keyword evidence="5" id="KW-0256">Endoplasmic reticulum</keyword>
<dbReference type="GO" id="GO:0000139">
    <property type="term" value="C:Golgi membrane"/>
    <property type="evidence" value="ECO:0007669"/>
    <property type="project" value="TreeGrafter"/>
</dbReference>
<feature type="compositionally biased region" description="Low complexity" evidence="8">
    <location>
        <begin position="346"/>
        <end position="357"/>
    </location>
</feature>
<keyword evidence="4 9" id="KW-0812">Transmembrane</keyword>
<feature type="compositionally biased region" description="Basic and acidic residues" evidence="8">
    <location>
        <begin position="359"/>
        <end position="371"/>
    </location>
</feature>
<dbReference type="GO" id="GO:0005460">
    <property type="term" value="F:UDP-glucose transmembrane transporter activity"/>
    <property type="evidence" value="ECO:0007669"/>
    <property type="project" value="TreeGrafter"/>
</dbReference>
<dbReference type="EMBL" id="CDMZ01004581">
    <property type="protein sequence ID" value="CEM50178.1"/>
    <property type="molecule type" value="Genomic_DNA"/>
</dbReference>
<dbReference type="PANTHER" id="PTHR10778:SF10">
    <property type="entry name" value="SOLUTE CARRIER FAMILY 35 MEMBER B1"/>
    <property type="match status" value="1"/>
</dbReference>
<dbReference type="PhylomeDB" id="A0A0G4I008"/>